<evidence type="ECO:0000313" key="3">
    <source>
        <dbReference type="EMBL" id="HGI74261.1"/>
    </source>
</evidence>
<feature type="domain" description="Ysc84 actin-binding" evidence="2">
    <location>
        <begin position="99"/>
        <end position="219"/>
    </location>
</feature>
<dbReference type="CDD" id="cd11524">
    <property type="entry name" value="SYLF"/>
    <property type="match status" value="1"/>
</dbReference>
<feature type="chain" id="PRO_5030740190" description="Ysc84 actin-binding domain-containing protein" evidence="1">
    <location>
        <begin position="21"/>
        <end position="228"/>
    </location>
</feature>
<evidence type="ECO:0000259" key="2">
    <source>
        <dbReference type="Pfam" id="PF04366"/>
    </source>
</evidence>
<comment type="caution">
    <text evidence="3">The sequence shown here is derived from an EMBL/GenBank/DDBJ whole genome shotgun (WGS) entry which is preliminary data.</text>
</comment>
<organism evidence="3">
    <name type="scientific">Candidatus Caldatribacterium californiense</name>
    <dbReference type="NCBI Taxonomy" id="1454726"/>
    <lineage>
        <taxon>Bacteria</taxon>
        <taxon>Pseudomonadati</taxon>
        <taxon>Atribacterota</taxon>
        <taxon>Atribacteria</taxon>
        <taxon>Atribacterales</taxon>
        <taxon>Candidatus Caldatribacteriaceae</taxon>
        <taxon>Candidatus Caldatribacterium</taxon>
    </lineage>
</organism>
<keyword evidence="1" id="KW-0732">Signal</keyword>
<dbReference type="InterPro" id="IPR007461">
    <property type="entry name" value="Ysc84_actin-binding"/>
</dbReference>
<dbReference type="PANTHER" id="PTHR15629:SF2">
    <property type="entry name" value="SH3 DOMAIN-CONTAINING YSC84-LIKE PROTEIN 1"/>
    <property type="match status" value="1"/>
</dbReference>
<dbReference type="Pfam" id="PF04366">
    <property type="entry name" value="Ysc84"/>
    <property type="match status" value="1"/>
</dbReference>
<accession>A0A7V3YKG8</accession>
<dbReference type="AlphaFoldDB" id="A0A7V3YKG8"/>
<feature type="signal peptide" evidence="1">
    <location>
        <begin position="1"/>
        <end position="20"/>
    </location>
</feature>
<reference evidence="3" key="1">
    <citation type="journal article" date="2020" name="mSystems">
        <title>Genome- and Community-Level Interaction Insights into Carbon Utilization and Element Cycling Functions of Hydrothermarchaeota in Hydrothermal Sediment.</title>
        <authorList>
            <person name="Zhou Z."/>
            <person name="Liu Y."/>
            <person name="Xu W."/>
            <person name="Pan J."/>
            <person name="Luo Z.H."/>
            <person name="Li M."/>
        </authorList>
    </citation>
    <scope>NUCLEOTIDE SEQUENCE [LARGE SCALE GENOMIC DNA]</scope>
    <source>
        <strain evidence="3">SpSt-716</strain>
    </source>
</reference>
<dbReference type="PANTHER" id="PTHR15629">
    <property type="entry name" value="SH3YL1 PROTEIN"/>
    <property type="match status" value="1"/>
</dbReference>
<evidence type="ECO:0000256" key="1">
    <source>
        <dbReference type="SAM" id="SignalP"/>
    </source>
</evidence>
<name>A0A7V3YKG8_9BACT</name>
<sequence>MKLFALFGALCFLCASQVLALSPGENLINRSIEVLYELSRSLDRRILLPLFENAQSIAIFPGVKRVGLFVGIAQGEGVVFALGEDRKTFFGPAFYTLQGVNLGVQVGIQSQDIILFIMRRVALETLSRGYAVLGGNLSVTLGPAGRGISVALDSELSSPCYAYALSRGVFLGITLEGTKLTENVKLNEKFWGRKVDAATILSQFLPPDFASRNLERFLRDLTKGGEKP</sequence>
<dbReference type="EMBL" id="DTEN01000042">
    <property type="protein sequence ID" value="HGI74261.1"/>
    <property type="molecule type" value="Genomic_DNA"/>
</dbReference>
<protein>
    <recommendedName>
        <fullName evidence="2">Ysc84 actin-binding domain-containing protein</fullName>
    </recommendedName>
</protein>
<gene>
    <name evidence="3" type="ORF">ENU96_01055</name>
</gene>
<proteinExistence type="predicted"/>
<dbReference type="InterPro" id="IPR051702">
    <property type="entry name" value="SH3_domain_YSC84-like"/>
</dbReference>
<dbReference type="GO" id="GO:0035091">
    <property type="term" value="F:phosphatidylinositol binding"/>
    <property type="evidence" value="ECO:0007669"/>
    <property type="project" value="TreeGrafter"/>
</dbReference>